<evidence type="ECO:0000313" key="2">
    <source>
        <dbReference type="EMBL" id="HET97357.1"/>
    </source>
</evidence>
<dbReference type="SUPFAM" id="SSF54523">
    <property type="entry name" value="Pili subunits"/>
    <property type="match status" value="1"/>
</dbReference>
<feature type="transmembrane region" description="Helical" evidence="1">
    <location>
        <begin position="12"/>
        <end position="35"/>
    </location>
</feature>
<dbReference type="Gene3D" id="3.30.700.10">
    <property type="entry name" value="Glycoprotein, Type 4 Pilin"/>
    <property type="match status" value="1"/>
</dbReference>
<name>A0A7C2X9E8_9BACT</name>
<organism evidence="2">
    <name type="scientific">Desulfurivibrio alkaliphilus</name>
    <dbReference type="NCBI Taxonomy" id="427923"/>
    <lineage>
        <taxon>Bacteria</taxon>
        <taxon>Pseudomonadati</taxon>
        <taxon>Thermodesulfobacteriota</taxon>
        <taxon>Desulfobulbia</taxon>
        <taxon>Desulfobulbales</taxon>
        <taxon>Desulfobulbaceae</taxon>
        <taxon>Desulfurivibrio</taxon>
    </lineage>
</organism>
<keyword evidence="1" id="KW-0472">Membrane</keyword>
<accession>A0A7C2X9E8</accession>
<comment type="caution">
    <text evidence="2">The sequence shown here is derived from an EMBL/GenBank/DDBJ whole genome shotgun (WGS) entry which is preliminary data.</text>
</comment>
<gene>
    <name evidence="2" type="ORF">ENN98_01375</name>
</gene>
<dbReference type="AlphaFoldDB" id="A0A7C2X9E8"/>
<dbReference type="InterPro" id="IPR012902">
    <property type="entry name" value="N_methyl_site"/>
</dbReference>
<dbReference type="Pfam" id="PF07963">
    <property type="entry name" value="N_methyl"/>
    <property type="match status" value="1"/>
</dbReference>
<protein>
    <submittedName>
        <fullName evidence="2">Prepilin-type N-terminal cleavage/methylation domain-containing protein</fullName>
    </submittedName>
</protein>
<proteinExistence type="predicted"/>
<keyword evidence="1" id="KW-1133">Transmembrane helix</keyword>
<dbReference type="PROSITE" id="PS00409">
    <property type="entry name" value="PROKAR_NTER_METHYL"/>
    <property type="match status" value="1"/>
</dbReference>
<keyword evidence="1" id="KW-0812">Transmembrane</keyword>
<dbReference type="EMBL" id="DSDS01000032">
    <property type="protein sequence ID" value="HET97357.1"/>
    <property type="molecule type" value="Genomic_DNA"/>
</dbReference>
<reference evidence="2" key="1">
    <citation type="journal article" date="2020" name="mSystems">
        <title>Genome- and Community-Level Interaction Insights into Carbon Utilization and Element Cycling Functions of Hydrothermarchaeota in Hydrothermal Sediment.</title>
        <authorList>
            <person name="Zhou Z."/>
            <person name="Liu Y."/>
            <person name="Xu W."/>
            <person name="Pan J."/>
            <person name="Luo Z.H."/>
            <person name="Li M."/>
        </authorList>
    </citation>
    <scope>NUCLEOTIDE SEQUENCE [LARGE SCALE GENOMIC DNA]</scope>
    <source>
        <strain evidence="2">SpSt-1224</strain>
    </source>
</reference>
<dbReference type="Proteomes" id="UP000885986">
    <property type="component" value="Unassembled WGS sequence"/>
</dbReference>
<sequence>MTGAAGARQGGFTLIEVIVAITIVAIMGAMLFVFLSSTMVRSYQPLRMTGELAELQREMEEAVGAYNQCQAGGYLQECWSAFKSDYNCVPLSPAELAGFGTPDFAICKVEIPAGQPVLVGYFTYDP</sequence>
<evidence type="ECO:0000256" key="1">
    <source>
        <dbReference type="SAM" id="Phobius"/>
    </source>
</evidence>
<dbReference type="InterPro" id="IPR045584">
    <property type="entry name" value="Pilin-like"/>
</dbReference>
<dbReference type="NCBIfam" id="TIGR02532">
    <property type="entry name" value="IV_pilin_GFxxxE"/>
    <property type="match status" value="1"/>
</dbReference>